<accession>A0A7X9TB39</accession>
<reference evidence="2 3" key="1">
    <citation type="submission" date="2020-04" db="EMBL/GenBank/DDBJ databases">
        <authorList>
            <person name="Hitch T.C.A."/>
            <person name="Wylensek D."/>
            <person name="Clavel T."/>
        </authorList>
    </citation>
    <scope>NUCLEOTIDE SEQUENCE [LARGE SCALE GENOMIC DNA]</scope>
    <source>
        <strain evidence="2 3">105184</strain>
    </source>
</reference>
<comment type="caution">
    <text evidence="2">The sequence shown here is derived from an EMBL/GenBank/DDBJ whole genome shotgun (WGS) entry which is preliminary data.</text>
</comment>
<dbReference type="Gene3D" id="3.30.420.40">
    <property type="match status" value="2"/>
</dbReference>
<comment type="similarity">
    <text evidence="1">Belongs to the ROK (NagC/XylR) family.</text>
</comment>
<dbReference type="AlphaFoldDB" id="A0A7X9TB39"/>
<evidence type="ECO:0000256" key="1">
    <source>
        <dbReference type="ARBA" id="ARBA00006479"/>
    </source>
</evidence>
<gene>
    <name evidence="2" type="ORF">HF885_07195</name>
</gene>
<organism evidence="2 3">
    <name type="scientific">Parafannyhessea umbonata</name>
    <dbReference type="NCBI Taxonomy" id="604330"/>
    <lineage>
        <taxon>Bacteria</taxon>
        <taxon>Bacillati</taxon>
        <taxon>Actinomycetota</taxon>
        <taxon>Coriobacteriia</taxon>
        <taxon>Coriobacteriales</taxon>
        <taxon>Atopobiaceae</taxon>
        <taxon>Parafannyhessea</taxon>
    </lineage>
</organism>
<dbReference type="PANTHER" id="PTHR18964">
    <property type="entry name" value="ROK (REPRESSOR, ORF, KINASE) FAMILY"/>
    <property type="match status" value="1"/>
</dbReference>
<protein>
    <submittedName>
        <fullName evidence="2">ROK family protein</fullName>
    </submittedName>
</protein>
<dbReference type="Proteomes" id="UP000565613">
    <property type="component" value="Unassembled WGS sequence"/>
</dbReference>
<dbReference type="PANTHER" id="PTHR18964:SF169">
    <property type="entry name" value="N-ACETYLMANNOSAMINE KINASE"/>
    <property type="match status" value="1"/>
</dbReference>
<name>A0A7X9TB39_9ACTN</name>
<evidence type="ECO:0000313" key="3">
    <source>
        <dbReference type="Proteomes" id="UP000565613"/>
    </source>
</evidence>
<dbReference type="InterPro" id="IPR000600">
    <property type="entry name" value="ROK"/>
</dbReference>
<dbReference type="EMBL" id="JABAGR010000006">
    <property type="protein sequence ID" value="NMF26213.1"/>
    <property type="molecule type" value="Genomic_DNA"/>
</dbReference>
<dbReference type="InterPro" id="IPR043129">
    <property type="entry name" value="ATPase_NBD"/>
</dbReference>
<proteinExistence type="inferred from homology"/>
<dbReference type="SUPFAM" id="SSF53067">
    <property type="entry name" value="Actin-like ATPase domain"/>
    <property type="match status" value="1"/>
</dbReference>
<dbReference type="PROSITE" id="PS01125">
    <property type="entry name" value="ROK"/>
    <property type="match status" value="1"/>
</dbReference>
<sequence length="322" mass="32438">MDEVKRVVAVDVGGTKVAAALVTLTDAGEPAIEHFGKAPTEAKLGGAHVLEVIVGQVERVLGEAGADGVCGIGVSTGGVVDPLTGDITYANDMMPGWGGTHLGAELEARFGLKARVMNDVHAHALGEARWGAGRGAESVFVCAVGTGIGGAFVERGHLLLGAHGAATNIGHVTCADARGIPCQCGAVGHVETIAAGPGILERYLELGGAKTDEKGAPVDGAYVSRAAEAGDAAAVAAEERSGRALGEVLGNMVNLFDPECVVLSGSVAKCGPVWHRALRAGWDGAVMPPQAHTPVRDGQLGDNAPLVGAAENLARSAYVGLE</sequence>
<evidence type="ECO:0000313" key="2">
    <source>
        <dbReference type="EMBL" id="NMF26213.1"/>
    </source>
</evidence>
<dbReference type="RefSeq" id="WP_170104262.1">
    <property type="nucleotide sequence ID" value="NZ_JABAGR010000006.1"/>
</dbReference>
<dbReference type="InterPro" id="IPR049874">
    <property type="entry name" value="ROK_cs"/>
</dbReference>
<dbReference type="Pfam" id="PF00480">
    <property type="entry name" value="ROK"/>
    <property type="match status" value="1"/>
</dbReference>